<dbReference type="Proteomes" id="UP001139981">
    <property type="component" value="Unassembled WGS sequence"/>
</dbReference>
<protein>
    <submittedName>
        <fullName evidence="1">Uncharacterized protein</fullName>
    </submittedName>
</protein>
<comment type="caution">
    <text evidence="1">The sequence shown here is derived from an EMBL/GenBank/DDBJ whole genome shotgun (WGS) entry which is preliminary data.</text>
</comment>
<organism evidence="1 2">
    <name type="scientific">Coemansia aciculifera</name>
    <dbReference type="NCBI Taxonomy" id="417176"/>
    <lineage>
        <taxon>Eukaryota</taxon>
        <taxon>Fungi</taxon>
        <taxon>Fungi incertae sedis</taxon>
        <taxon>Zoopagomycota</taxon>
        <taxon>Kickxellomycotina</taxon>
        <taxon>Kickxellomycetes</taxon>
        <taxon>Kickxellales</taxon>
        <taxon>Kickxellaceae</taxon>
        <taxon>Coemansia</taxon>
    </lineage>
</organism>
<reference evidence="1" key="1">
    <citation type="submission" date="2022-07" db="EMBL/GenBank/DDBJ databases">
        <title>Phylogenomic reconstructions and comparative analyses of Kickxellomycotina fungi.</title>
        <authorList>
            <person name="Reynolds N.K."/>
            <person name="Stajich J.E."/>
            <person name="Barry K."/>
            <person name="Grigoriev I.V."/>
            <person name="Crous P."/>
            <person name="Smith M.E."/>
        </authorList>
    </citation>
    <scope>NUCLEOTIDE SEQUENCE</scope>
    <source>
        <strain evidence="1">CBS 190363</strain>
    </source>
</reference>
<sequence length="426" mass="47968">MKQAPNADTFQQRKDTFLRRGRLRWPYIKYVSYLAQPSTLASAGFSFSPAKDAPDNVQCFNCGFELTGWEPSDDPFAEHYAHQPTCTYAKLHCQARVAREGDKVEWTGWPVDTTAEWQGLVDMRNDAQQMRLATFEGCWPHTGRKDWNVTPDKLASAGFYYTPEWPGDDTATCVFCGYALAEWEPEDEPNTEHARRAPDCLFFKLDSVKPQVALPASPQVQPSPQPRRISVRASRESETPAAVAEHVEAANNDSDSSAASKRPRLSIANNDLTEDEKESEGQQLEEIEDDVDDVDERQSEAEDHETPVTSLHNDIIPAVQPFSPLISPAEMNVDETYPATMNVARLPDDTQATTQVEGTDEEPGREEDGEEAWDLTEEEERMTVEEFIRACCDQKIASLEASAAQMVSAFMQRAESTRDRIRDMTW</sequence>
<gene>
    <name evidence="1" type="ORF">IWW38_002582</name>
</gene>
<evidence type="ECO:0000313" key="2">
    <source>
        <dbReference type="Proteomes" id="UP001139981"/>
    </source>
</evidence>
<dbReference type="EMBL" id="JANBVB010000414">
    <property type="protein sequence ID" value="KAJ2894424.1"/>
    <property type="molecule type" value="Genomic_DNA"/>
</dbReference>
<keyword evidence="2" id="KW-1185">Reference proteome</keyword>
<name>A0ACC1M347_9FUNG</name>
<evidence type="ECO:0000313" key="1">
    <source>
        <dbReference type="EMBL" id="KAJ2894424.1"/>
    </source>
</evidence>
<proteinExistence type="predicted"/>
<accession>A0ACC1M347</accession>